<dbReference type="Proteomes" id="UP001500067">
    <property type="component" value="Unassembled WGS sequence"/>
</dbReference>
<evidence type="ECO:0000313" key="3">
    <source>
        <dbReference type="EMBL" id="GAA4460645.1"/>
    </source>
</evidence>
<reference evidence="4" key="1">
    <citation type="journal article" date="2019" name="Int. J. Syst. Evol. Microbiol.">
        <title>The Global Catalogue of Microorganisms (GCM) 10K type strain sequencing project: providing services to taxonomists for standard genome sequencing and annotation.</title>
        <authorList>
            <consortium name="The Broad Institute Genomics Platform"/>
            <consortium name="The Broad Institute Genome Sequencing Center for Infectious Disease"/>
            <person name="Wu L."/>
            <person name="Ma J."/>
        </authorList>
    </citation>
    <scope>NUCLEOTIDE SEQUENCE [LARGE SCALE GENOMIC DNA]</scope>
    <source>
        <strain evidence="4">JCM 32105</strain>
    </source>
</reference>
<keyword evidence="1" id="KW-0597">Phosphoprotein</keyword>
<dbReference type="PANTHER" id="PTHR44520:SF2">
    <property type="entry name" value="RESPONSE REGULATOR RCP1"/>
    <property type="match status" value="1"/>
</dbReference>
<dbReference type="SMART" id="SM00448">
    <property type="entry name" value="REC"/>
    <property type="match status" value="1"/>
</dbReference>
<evidence type="ECO:0000259" key="2">
    <source>
        <dbReference type="PROSITE" id="PS50110"/>
    </source>
</evidence>
<protein>
    <submittedName>
        <fullName evidence="3">Response regulator</fullName>
    </submittedName>
</protein>
<dbReference type="EMBL" id="BAABFA010000004">
    <property type="protein sequence ID" value="GAA4460645.1"/>
    <property type="molecule type" value="Genomic_DNA"/>
</dbReference>
<organism evidence="3 4">
    <name type="scientific">Nemorincola caseinilytica</name>
    <dbReference type="NCBI Taxonomy" id="2054315"/>
    <lineage>
        <taxon>Bacteria</taxon>
        <taxon>Pseudomonadati</taxon>
        <taxon>Bacteroidota</taxon>
        <taxon>Chitinophagia</taxon>
        <taxon>Chitinophagales</taxon>
        <taxon>Chitinophagaceae</taxon>
        <taxon>Nemorincola</taxon>
    </lineage>
</organism>
<dbReference type="InterPro" id="IPR001789">
    <property type="entry name" value="Sig_transdc_resp-reg_receiver"/>
</dbReference>
<feature type="modified residue" description="4-aspartylphosphate" evidence="1">
    <location>
        <position position="61"/>
    </location>
</feature>
<dbReference type="Gene3D" id="3.40.50.2300">
    <property type="match status" value="1"/>
</dbReference>
<dbReference type="Pfam" id="PF00072">
    <property type="entry name" value="Response_reg"/>
    <property type="match status" value="1"/>
</dbReference>
<comment type="caution">
    <text evidence="3">The sequence shown here is derived from an EMBL/GenBank/DDBJ whole genome shotgun (WGS) entry which is preliminary data.</text>
</comment>
<dbReference type="InterPro" id="IPR011006">
    <property type="entry name" value="CheY-like_superfamily"/>
</dbReference>
<gene>
    <name evidence="3" type="ORF">GCM10023093_03660</name>
</gene>
<dbReference type="PROSITE" id="PS50110">
    <property type="entry name" value="RESPONSE_REGULATORY"/>
    <property type="match status" value="1"/>
</dbReference>
<dbReference type="SUPFAM" id="SSF52172">
    <property type="entry name" value="CheY-like"/>
    <property type="match status" value="1"/>
</dbReference>
<accession>A0ABP8N6B8</accession>
<name>A0ABP8N6B8_9BACT</name>
<proteinExistence type="predicted"/>
<evidence type="ECO:0000256" key="1">
    <source>
        <dbReference type="PROSITE-ProRule" id="PRU00169"/>
    </source>
</evidence>
<keyword evidence="4" id="KW-1185">Reference proteome</keyword>
<sequence length="135" mass="15713">MTKKLECILLIDDDLEDSFFHKIVIDRMNIANCVQVAINGLEALEYLKDGDKPTPELIFLDINMPKMNGWEFLEEYKHLDPQQKARITILMLTTSINPADIRRAQQIQDVTGYNTKPLSLEMLTDIMEKHFPEYL</sequence>
<dbReference type="InterPro" id="IPR052893">
    <property type="entry name" value="TCS_response_regulator"/>
</dbReference>
<evidence type="ECO:0000313" key="4">
    <source>
        <dbReference type="Proteomes" id="UP001500067"/>
    </source>
</evidence>
<feature type="domain" description="Response regulatory" evidence="2">
    <location>
        <begin position="7"/>
        <end position="131"/>
    </location>
</feature>
<dbReference type="RefSeq" id="WP_345077660.1">
    <property type="nucleotide sequence ID" value="NZ_BAABFA010000004.1"/>
</dbReference>
<dbReference type="PANTHER" id="PTHR44520">
    <property type="entry name" value="RESPONSE REGULATOR RCP1-RELATED"/>
    <property type="match status" value="1"/>
</dbReference>